<dbReference type="Proteomes" id="UP001500238">
    <property type="component" value="Unassembled WGS sequence"/>
</dbReference>
<keyword evidence="5" id="KW-0175">Coiled coil</keyword>
<proteinExistence type="inferred from homology"/>
<accession>A0ABP3SVP1</accession>
<dbReference type="PANTHER" id="PTHR43649">
    <property type="entry name" value="ARABINOSE-BINDING PROTEIN-RELATED"/>
    <property type="match status" value="1"/>
</dbReference>
<dbReference type="EMBL" id="BAAAES010000007">
    <property type="protein sequence ID" value="GAA0662792.1"/>
    <property type="molecule type" value="Genomic_DNA"/>
</dbReference>
<dbReference type="PROSITE" id="PS51257">
    <property type="entry name" value="PROKAR_LIPOPROTEIN"/>
    <property type="match status" value="1"/>
</dbReference>
<evidence type="ECO:0000256" key="4">
    <source>
        <dbReference type="ARBA" id="ARBA00022729"/>
    </source>
</evidence>
<evidence type="ECO:0000313" key="6">
    <source>
        <dbReference type="EMBL" id="GAA0662792.1"/>
    </source>
</evidence>
<evidence type="ECO:0000256" key="1">
    <source>
        <dbReference type="ARBA" id="ARBA00004418"/>
    </source>
</evidence>
<protein>
    <submittedName>
        <fullName evidence="6">Sugar ABC transporter substrate-binding protein</fullName>
    </submittedName>
</protein>
<evidence type="ECO:0000256" key="2">
    <source>
        <dbReference type="ARBA" id="ARBA00008520"/>
    </source>
</evidence>
<name>A0ABP3SVP1_9SPHN</name>
<comment type="caution">
    <text evidence="6">The sequence shown here is derived from an EMBL/GenBank/DDBJ whole genome shotgun (WGS) entry which is preliminary data.</text>
</comment>
<dbReference type="PANTHER" id="PTHR43649:SF34">
    <property type="entry name" value="ABC TRANSPORTER PERIPLASMIC-BINDING PROTEIN YCJN-RELATED"/>
    <property type="match status" value="1"/>
</dbReference>
<dbReference type="Pfam" id="PF13416">
    <property type="entry name" value="SBP_bac_8"/>
    <property type="match status" value="1"/>
</dbReference>
<dbReference type="SUPFAM" id="SSF53850">
    <property type="entry name" value="Periplasmic binding protein-like II"/>
    <property type="match status" value="1"/>
</dbReference>
<comment type="subcellular location">
    <subcellularLocation>
        <location evidence="1">Periplasm</location>
    </subcellularLocation>
</comment>
<dbReference type="InterPro" id="IPR006059">
    <property type="entry name" value="SBP"/>
</dbReference>
<dbReference type="Gene3D" id="3.40.190.10">
    <property type="entry name" value="Periplasmic binding protein-like II"/>
    <property type="match status" value="2"/>
</dbReference>
<gene>
    <name evidence="6" type="ORF">GCM10009102_09700</name>
</gene>
<feature type="coiled-coil region" evidence="5">
    <location>
        <begin position="391"/>
        <end position="418"/>
    </location>
</feature>
<keyword evidence="7" id="KW-1185">Reference proteome</keyword>
<reference evidence="7" key="1">
    <citation type="journal article" date="2019" name="Int. J. Syst. Evol. Microbiol.">
        <title>The Global Catalogue of Microorganisms (GCM) 10K type strain sequencing project: providing services to taxonomists for standard genome sequencing and annotation.</title>
        <authorList>
            <consortium name="The Broad Institute Genomics Platform"/>
            <consortium name="The Broad Institute Genome Sequencing Center for Infectious Disease"/>
            <person name="Wu L."/>
            <person name="Ma J."/>
        </authorList>
    </citation>
    <scope>NUCLEOTIDE SEQUENCE [LARGE SCALE GENOMIC DNA]</scope>
    <source>
        <strain evidence="7">JCM 14603</strain>
    </source>
</reference>
<evidence type="ECO:0000256" key="3">
    <source>
        <dbReference type="ARBA" id="ARBA00022448"/>
    </source>
</evidence>
<organism evidence="6 7">
    <name type="scientific">Sphingomonas insulae</name>
    <dbReference type="NCBI Taxonomy" id="424800"/>
    <lineage>
        <taxon>Bacteria</taxon>
        <taxon>Pseudomonadati</taxon>
        <taxon>Pseudomonadota</taxon>
        <taxon>Alphaproteobacteria</taxon>
        <taxon>Sphingomonadales</taxon>
        <taxon>Sphingomonadaceae</taxon>
        <taxon>Sphingomonas</taxon>
    </lineage>
</organism>
<evidence type="ECO:0000313" key="7">
    <source>
        <dbReference type="Proteomes" id="UP001500238"/>
    </source>
</evidence>
<evidence type="ECO:0000256" key="5">
    <source>
        <dbReference type="SAM" id="Coils"/>
    </source>
</evidence>
<keyword evidence="4" id="KW-0732">Signal</keyword>
<dbReference type="InterPro" id="IPR050490">
    <property type="entry name" value="Bact_solute-bd_prot1"/>
</dbReference>
<keyword evidence="3" id="KW-0813">Transport</keyword>
<sequence length="422" mass="46610">MGDDRTVDEWTRRRALGLLPALAAAGCAPRRASNRPLAMWAMSWEGDYSPLLMPAFTAATGIDVDVQSLPTTASHEKLLTAFAGGAMPDVLMLFNGWVQEFATIGAIAPVTSPALVRDMFPGVLESTRVAGRDYAVPWSVAPQVQFYRRDILAQAGYERPPEDWDGWRTMAAAIKRRRPDDYVFLMLLNWPTGLVTMLSQAGATMLRDNDTRGAFQTPEARAAFSYYASLYTDGFAPMALSTEIQDPVAAFATGYCSVWPSGPPTLKDFARRADLIPRDRWDTARLAGPHGLGPVSGLSASLCVSTQTRRPREAWALVRHLTSIDSELTYQRLIGNLPARRDAWHGPQLADPVLRPFAEQMRQPAAAPRVIEWERIQIEIQLAAERIVRKVETLDGALAGLNRRVDRLLAKRRALVEAGKIS</sequence>
<comment type="similarity">
    <text evidence="2">Belongs to the bacterial solute-binding protein 1 family.</text>
</comment>
<dbReference type="RefSeq" id="WP_163958645.1">
    <property type="nucleotide sequence ID" value="NZ_BAAAES010000007.1"/>
</dbReference>